<evidence type="ECO:0000259" key="7">
    <source>
        <dbReference type="PROSITE" id="PS50119"/>
    </source>
</evidence>
<evidence type="ECO:0000256" key="5">
    <source>
        <dbReference type="PROSITE-ProRule" id="PRU00024"/>
    </source>
</evidence>
<dbReference type="SMART" id="SM00060">
    <property type="entry name" value="FN3"/>
    <property type="match status" value="1"/>
</dbReference>
<dbReference type="AlphaFoldDB" id="A0A915DML2"/>
<dbReference type="PROSITE" id="PS50188">
    <property type="entry name" value="B302_SPRY"/>
    <property type="match status" value="1"/>
</dbReference>
<feature type="domain" description="Fibronectin type-III" evidence="9">
    <location>
        <begin position="565"/>
        <end position="665"/>
    </location>
</feature>
<dbReference type="PROSITE" id="PS51262">
    <property type="entry name" value="COS"/>
    <property type="match status" value="1"/>
</dbReference>
<evidence type="ECO:0000256" key="6">
    <source>
        <dbReference type="SAM" id="Coils"/>
    </source>
</evidence>
<evidence type="ECO:0000313" key="11">
    <source>
        <dbReference type="Proteomes" id="UP000887574"/>
    </source>
</evidence>
<dbReference type="Gene3D" id="3.30.160.60">
    <property type="entry name" value="Classic Zinc Finger"/>
    <property type="match status" value="1"/>
</dbReference>
<feature type="domain" description="B box-type" evidence="7">
    <location>
        <begin position="248"/>
        <end position="291"/>
    </location>
</feature>
<protein>
    <submittedName>
        <fullName evidence="12">E3 ubiquitin-protein ligase TRIM9</fullName>
    </submittedName>
</protein>
<evidence type="ECO:0000256" key="3">
    <source>
        <dbReference type="ARBA" id="ARBA00022833"/>
    </source>
</evidence>
<dbReference type="InterPro" id="IPR043136">
    <property type="entry name" value="B30.2/SPRY_sf"/>
</dbReference>
<dbReference type="SUPFAM" id="SSF49265">
    <property type="entry name" value="Fibronectin type III"/>
    <property type="match status" value="1"/>
</dbReference>
<dbReference type="Gene3D" id="3.30.40.10">
    <property type="entry name" value="Zinc/RING finger domain, C3HC4 (zinc finger)"/>
    <property type="match status" value="1"/>
</dbReference>
<keyword evidence="4 6" id="KW-0175">Coiled coil</keyword>
<dbReference type="SUPFAM" id="SSF49899">
    <property type="entry name" value="Concanavalin A-like lectins/glucanases"/>
    <property type="match status" value="1"/>
</dbReference>
<dbReference type="InterPro" id="IPR013783">
    <property type="entry name" value="Ig-like_fold"/>
</dbReference>
<feature type="domain" description="B box-type" evidence="7">
    <location>
        <begin position="335"/>
        <end position="377"/>
    </location>
</feature>
<dbReference type="InterPro" id="IPR036116">
    <property type="entry name" value="FN3_sf"/>
</dbReference>
<dbReference type="Pfam" id="PF15227">
    <property type="entry name" value="zf-C3HC4_4"/>
    <property type="match status" value="1"/>
</dbReference>
<reference evidence="12" key="1">
    <citation type="submission" date="2022-11" db="UniProtKB">
        <authorList>
            <consortium name="WormBaseParasite"/>
        </authorList>
    </citation>
    <scope>IDENTIFICATION</scope>
</reference>
<dbReference type="Pfam" id="PF00622">
    <property type="entry name" value="SPRY"/>
    <property type="match status" value="1"/>
</dbReference>
<keyword evidence="1" id="KW-0479">Metal-binding</keyword>
<dbReference type="Gene3D" id="2.60.40.10">
    <property type="entry name" value="Immunoglobulins"/>
    <property type="match status" value="1"/>
</dbReference>
<dbReference type="SUPFAM" id="SSF57845">
    <property type="entry name" value="B-box zinc-binding domain"/>
    <property type="match status" value="1"/>
</dbReference>
<dbReference type="InterPro" id="IPR001870">
    <property type="entry name" value="B30.2/SPRY"/>
</dbReference>
<dbReference type="InterPro" id="IPR017903">
    <property type="entry name" value="COS_domain"/>
</dbReference>
<dbReference type="CDD" id="cd00063">
    <property type="entry name" value="FN3"/>
    <property type="match status" value="1"/>
</dbReference>
<dbReference type="SMART" id="SM00502">
    <property type="entry name" value="BBC"/>
    <property type="match status" value="1"/>
</dbReference>
<dbReference type="InterPro" id="IPR013320">
    <property type="entry name" value="ConA-like_dom_sf"/>
</dbReference>
<dbReference type="Gene3D" id="4.10.830.40">
    <property type="match status" value="1"/>
</dbReference>
<dbReference type="Gene3D" id="1.20.5.170">
    <property type="match status" value="1"/>
</dbReference>
<organism evidence="11 12">
    <name type="scientific">Ditylenchus dipsaci</name>
    <dbReference type="NCBI Taxonomy" id="166011"/>
    <lineage>
        <taxon>Eukaryota</taxon>
        <taxon>Metazoa</taxon>
        <taxon>Ecdysozoa</taxon>
        <taxon>Nematoda</taxon>
        <taxon>Chromadorea</taxon>
        <taxon>Rhabditida</taxon>
        <taxon>Tylenchina</taxon>
        <taxon>Tylenchomorpha</taxon>
        <taxon>Sphaerularioidea</taxon>
        <taxon>Anguinidae</taxon>
        <taxon>Anguininae</taxon>
        <taxon>Ditylenchus</taxon>
    </lineage>
</organism>
<sequence length="861" mass="92827">MDEELKCPACRQFLREPVLLNCAHSYCRECALGAQVKVSSSSSGNAALAANVLPNVYANPSPLSPPCSSSSGASSDTISLCISDLDQESSFDKLSVVSETDSGVICGNGTSSNGCRGSRPSSFLGGTSLAGNSSVHPSSSATTSTALHLNTPSVGGLGPHRAIPSILSSPSTSAFGYCGGCYVLVCESCQKPSFFSDENVLRNAKENMAVRRLLVARLKANGGGSVATTPMASTSATAGFEVPNCQWCEGNQPQSRAELYCETCGYFYCAACQPVIHPPRGPLKDHKLLPATSCIVQPHSSRPNNTNTLGRRLTICADAIGSACSGGAAEDLLSPKERLCDSHPDETLTMYCMVCRITVCCQCLSEPRHANHEVQSLSSAVKTQKTELSQTLQLLSEKARQASEEISRLKQLQERTNTNCNDFQKSLNVQLDALLESLRSRHQKLLEFVDAERERKRNALKEQIGRCAGHLNKTTALIQFCIEVLKEPDPVAYIQVGNALSNRVTNHEFLWHREMRTKPEVDSEFVLTLDTNALQYAIGTLDFAQLKAQNRRLILGQANLSDKAPPVPAFDPSECSAENNSVVVVWHCNHTPGPTGGGLAVEGYTLEIDSGRDDGVFKEVYCGPENVCTIDGLHFDTLYNARVKAFNAAGESGYSEPICLQTAQFAWFQLSPEFGSPSTSNDLLLSNECSTVTGTSMEYRTILAGVSFSRGVHYWEISVEHYEGNTDIVLGVAQPAVNRRIMLGKDIHGWSMYVDRERSWFFHNDAHHGRRNTGLCSTSADATGCVIGVLMDCNKGVLSFFINDLPVSNAAFRNMPHGLYYPAFSVNRNAAISVHSGLSPPDSALSSATASDDCVANVAGM</sequence>
<dbReference type="SMART" id="SM00449">
    <property type="entry name" value="SPRY"/>
    <property type="match status" value="1"/>
</dbReference>
<dbReference type="Proteomes" id="UP000887574">
    <property type="component" value="Unplaced"/>
</dbReference>
<feature type="domain" description="B30.2/SPRY" evidence="8">
    <location>
        <begin position="647"/>
        <end position="841"/>
    </location>
</feature>
<accession>A0A915DML2</accession>
<dbReference type="GO" id="GO:0043005">
    <property type="term" value="C:neuron projection"/>
    <property type="evidence" value="ECO:0007669"/>
    <property type="project" value="TreeGrafter"/>
</dbReference>
<dbReference type="Gene3D" id="2.60.120.920">
    <property type="match status" value="1"/>
</dbReference>
<evidence type="ECO:0000313" key="12">
    <source>
        <dbReference type="WBParaSite" id="jg20966"/>
    </source>
</evidence>
<name>A0A915DML2_9BILA</name>
<evidence type="ECO:0000259" key="10">
    <source>
        <dbReference type="PROSITE" id="PS51262"/>
    </source>
</evidence>
<dbReference type="Pfam" id="PF00643">
    <property type="entry name" value="zf-B_box"/>
    <property type="match status" value="1"/>
</dbReference>
<keyword evidence="3" id="KW-0862">Zinc</keyword>
<dbReference type="PANTHER" id="PTHR24099">
    <property type="entry name" value="E3 UBIQUITIN-PROTEIN LIGASE TRIM36-RELATED"/>
    <property type="match status" value="1"/>
</dbReference>
<dbReference type="InterPro" id="IPR000315">
    <property type="entry name" value="Znf_B-box"/>
</dbReference>
<feature type="coiled-coil region" evidence="6">
    <location>
        <begin position="385"/>
        <end position="419"/>
    </location>
</feature>
<dbReference type="PROSITE" id="PS50119">
    <property type="entry name" value="ZF_BBOX"/>
    <property type="match status" value="2"/>
</dbReference>
<dbReference type="PROSITE" id="PS50853">
    <property type="entry name" value="FN3"/>
    <property type="match status" value="1"/>
</dbReference>
<keyword evidence="2 5" id="KW-0863">Zinc-finger</keyword>
<proteinExistence type="predicted"/>
<dbReference type="InterPro" id="IPR050617">
    <property type="entry name" value="E3_ligase_FN3/SPRY"/>
</dbReference>
<evidence type="ECO:0000259" key="8">
    <source>
        <dbReference type="PROSITE" id="PS50188"/>
    </source>
</evidence>
<dbReference type="SMART" id="SM00336">
    <property type="entry name" value="BBOX"/>
    <property type="match status" value="2"/>
</dbReference>
<evidence type="ECO:0000256" key="2">
    <source>
        <dbReference type="ARBA" id="ARBA00022771"/>
    </source>
</evidence>
<keyword evidence="11" id="KW-1185">Reference proteome</keyword>
<dbReference type="WBParaSite" id="jg20966">
    <property type="protein sequence ID" value="jg20966"/>
    <property type="gene ID" value="jg20966"/>
</dbReference>
<dbReference type="FunFam" id="2.60.40.10:FF:000178">
    <property type="entry name" value="E3 ubiquitin-protein ligase TRIM9 isoform X1"/>
    <property type="match status" value="1"/>
</dbReference>
<dbReference type="InterPro" id="IPR003649">
    <property type="entry name" value="Bbox_C"/>
</dbReference>
<dbReference type="InterPro" id="IPR013083">
    <property type="entry name" value="Znf_RING/FYVE/PHD"/>
</dbReference>
<dbReference type="InterPro" id="IPR003961">
    <property type="entry name" value="FN3_dom"/>
</dbReference>
<dbReference type="InterPro" id="IPR003877">
    <property type="entry name" value="SPRY_dom"/>
</dbReference>
<evidence type="ECO:0000259" key="9">
    <source>
        <dbReference type="PROSITE" id="PS50853"/>
    </source>
</evidence>
<dbReference type="CDD" id="cd19764">
    <property type="entry name" value="Bbox2_TRIM9-like"/>
    <property type="match status" value="1"/>
</dbReference>
<dbReference type="InterPro" id="IPR001841">
    <property type="entry name" value="Znf_RING"/>
</dbReference>
<dbReference type="PANTHER" id="PTHR24099:SF15">
    <property type="entry name" value="E3 UBIQUITIN-PROTEIN LIGASE TRIM9"/>
    <property type="match status" value="1"/>
</dbReference>
<dbReference type="SMART" id="SM00184">
    <property type="entry name" value="RING"/>
    <property type="match status" value="1"/>
</dbReference>
<evidence type="ECO:0000256" key="4">
    <source>
        <dbReference type="ARBA" id="ARBA00023054"/>
    </source>
</evidence>
<dbReference type="GO" id="GO:0007411">
    <property type="term" value="P:axon guidance"/>
    <property type="evidence" value="ECO:0007669"/>
    <property type="project" value="TreeGrafter"/>
</dbReference>
<dbReference type="SUPFAM" id="SSF57850">
    <property type="entry name" value="RING/U-box"/>
    <property type="match status" value="1"/>
</dbReference>
<evidence type="ECO:0000256" key="1">
    <source>
        <dbReference type="ARBA" id="ARBA00022723"/>
    </source>
</evidence>
<dbReference type="GO" id="GO:0008270">
    <property type="term" value="F:zinc ion binding"/>
    <property type="evidence" value="ECO:0007669"/>
    <property type="project" value="UniProtKB-KW"/>
</dbReference>
<feature type="domain" description="COS" evidence="10">
    <location>
        <begin position="485"/>
        <end position="544"/>
    </location>
</feature>
<dbReference type="CDD" id="cd12889">
    <property type="entry name" value="SPRY_PRY_TRIM67_9"/>
    <property type="match status" value="1"/>
</dbReference>